<reference evidence="1" key="1">
    <citation type="submission" date="2021-11" db="EMBL/GenBank/DDBJ databases">
        <authorList>
            <person name="Islam A."/>
            <person name="Islam S."/>
            <person name="Flora M.S."/>
            <person name="Rahman M."/>
            <person name="Ziaur R.M."/>
            <person name="Epstein J.H."/>
            <person name="Hassan M."/>
            <person name="Klassen M."/>
            <person name="Woodard K."/>
            <person name="Webb A."/>
            <person name="Webby R.J."/>
            <person name="El Zowalaty M.E."/>
        </authorList>
    </citation>
    <scope>NUCLEOTIDE SEQUENCE</scope>
    <source>
        <strain evidence="1">Pbs3</strain>
    </source>
</reference>
<evidence type="ECO:0008006" key="3">
    <source>
        <dbReference type="Google" id="ProtNLM"/>
    </source>
</evidence>
<evidence type="ECO:0000313" key="1">
    <source>
        <dbReference type="EMBL" id="CAH0478302.1"/>
    </source>
</evidence>
<dbReference type="Proteomes" id="UP001160483">
    <property type="component" value="Unassembled WGS sequence"/>
</dbReference>
<proteinExistence type="predicted"/>
<evidence type="ECO:0000313" key="2">
    <source>
        <dbReference type="Proteomes" id="UP001160483"/>
    </source>
</evidence>
<sequence length="356" mass="38742">MLDVGSSDFVYNAIVENNILGRMIVTSLNTVSGVGVCKPRCQDTSPSDMSDEELTLEGRVKSQMDVVFENNEVHAPNDEVLTHESGVQSVNEVVFDLEVCTPMDANDASDAESILSSDDDIVSDGDSEKIYALVNGLAGNVEEPVTLSAGPAVSALLELDGLSFAEFCSASQAGEIAEVVVLRPEGELSSSSLLDKAVLEDTKKALNARSGSQILNDPSDPYFPLLKEYGDVVSKEPPKRLPPDICVRHEIDLVPGTKYYVMRQWPLPRKQFDVVYEFFRAKHAAGMVRETTIPAQTPIPRKDVLQNNMVGCTMCSALDLVDGCYQLLMLASDIPLTAVSTSIGMLWEWLVMSKDV</sequence>
<accession>A0AAU9L1W8</accession>
<dbReference type="EMBL" id="CAKKTJ010000228">
    <property type="protein sequence ID" value="CAH0478302.1"/>
    <property type="molecule type" value="Genomic_DNA"/>
</dbReference>
<gene>
    <name evidence="1" type="ORF">PBS003_LOCUS5005</name>
</gene>
<protein>
    <recommendedName>
        <fullName evidence="3">Reverse transcriptase</fullName>
    </recommendedName>
</protein>
<dbReference type="Gene3D" id="3.10.10.10">
    <property type="entry name" value="HIV Type 1 Reverse Transcriptase, subunit A, domain 1"/>
    <property type="match status" value="1"/>
</dbReference>
<organism evidence="1 2">
    <name type="scientific">Peronospora belbahrii</name>
    <dbReference type="NCBI Taxonomy" id="622444"/>
    <lineage>
        <taxon>Eukaryota</taxon>
        <taxon>Sar</taxon>
        <taxon>Stramenopiles</taxon>
        <taxon>Oomycota</taxon>
        <taxon>Peronosporomycetes</taxon>
        <taxon>Peronosporales</taxon>
        <taxon>Peronosporaceae</taxon>
        <taxon>Peronospora</taxon>
    </lineage>
</organism>
<dbReference type="SUPFAM" id="SSF56672">
    <property type="entry name" value="DNA/RNA polymerases"/>
    <property type="match status" value="1"/>
</dbReference>
<dbReference type="AlphaFoldDB" id="A0AAU9L1W8"/>
<comment type="caution">
    <text evidence="1">The sequence shown here is derived from an EMBL/GenBank/DDBJ whole genome shotgun (WGS) entry which is preliminary data.</text>
</comment>
<name>A0AAU9L1W8_9STRA</name>
<dbReference type="InterPro" id="IPR043502">
    <property type="entry name" value="DNA/RNA_pol_sf"/>
</dbReference>